<comment type="caution">
    <text evidence="4">The sequence shown here is derived from an EMBL/GenBank/DDBJ whole genome shotgun (WGS) entry which is preliminary data.</text>
</comment>
<dbReference type="RefSeq" id="WP_230756949.1">
    <property type="nucleotide sequence ID" value="NZ_JAINWA010000003.1"/>
</dbReference>
<dbReference type="Pfam" id="PF07859">
    <property type="entry name" value="Abhydrolase_3"/>
    <property type="match status" value="1"/>
</dbReference>
<dbReference type="InterPro" id="IPR029058">
    <property type="entry name" value="AB_hydrolase_fold"/>
</dbReference>
<dbReference type="EMBL" id="JAINWA010000003">
    <property type="protein sequence ID" value="MCD1655564.1"/>
    <property type="molecule type" value="Genomic_DNA"/>
</dbReference>
<dbReference type="PROSITE" id="PS51257">
    <property type="entry name" value="PROKAR_LIPOPROTEIN"/>
    <property type="match status" value="1"/>
</dbReference>
<accession>A0AAE3ELF9</accession>
<evidence type="ECO:0000313" key="4">
    <source>
        <dbReference type="EMBL" id="MCD1655564.1"/>
    </source>
</evidence>
<evidence type="ECO:0000256" key="1">
    <source>
        <dbReference type="ARBA" id="ARBA00010515"/>
    </source>
</evidence>
<evidence type="ECO:0000259" key="3">
    <source>
        <dbReference type="Pfam" id="PF07859"/>
    </source>
</evidence>
<dbReference type="GO" id="GO:0016787">
    <property type="term" value="F:hydrolase activity"/>
    <property type="evidence" value="ECO:0007669"/>
    <property type="project" value="UniProtKB-KW"/>
</dbReference>
<name>A0AAE3ELF9_9SPIR</name>
<sequence length="330" mass="35977">MKSHTRTASRGELRPRSIINLALLLAAAFSLASCATVSRHYMDNVETKYPTVRRFAESTPPAAGVKMKEIRDSEIPGPAGTIEVRFYVPQTQKENSPVLFYIHGGGFVSGSINAADSLVRRLSRDLQAPAISIHYRLAPEHPWPAAIEDCRAAYAWAEENAATVFPGSNGKLIIAGESAGANLAAGITHWKKAEGGEQPVAQLLYAPYVGNPEPELGALWPSRLEHSKTSVITPRSIDFFTRAYTAGREELLAEPSIYPVLYPSFDGLAPAFVTICGRDTLRDEAEAYATLLERDGVFVVKMFIADRDHAWSGDPVVRASADFIHGLPQE</sequence>
<organism evidence="4 5">
    <name type="scientific">Teretinema zuelzerae</name>
    <dbReference type="NCBI Taxonomy" id="156"/>
    <lineage>
        <taxon>Bacteria</taxon>
        <taxon>Pseudomonadati</taxon>
        <taxon>Spirochaetota</taxon>
        <taxon>Spirochaetia</taxon>
        <taxon>Spirochaetales</taxon>
        <taxon>Treponemataceae</taxon>
        <taxon>Teretinema</taxon>
    </lineage>
</organism>
<gene>
    <name evidence="4" type="ORF">K7J14_12760</name>
</gene>
<dbReference type="InterPro" id="IPR050300">
    <property type="entry name" value="GDXG_lipolytic_enzyme"/>
</dbReference>
<evidence type="ECO:0000313" key="5">
    <source>
        <dbReference type="Proteomes" id="UP001198163"/>
    </source>
</evidence>
<dbReference type="PANTHER" id="PTHR48081">
    <property type="entry name" value="AB HYDROLASE SUPERFAMILY PROTEIN C4A8.06C"/>
    <property type="match status" value="1"/>
</dbReference>
<reference evidence="4" key="1">
    <citation type="submission" date="2021-08" db="EMBL/GenBank/DDBJ databases">
        <title>Comparative analyses of Brucepasteria parasyntrophica and Teretinema zuelzerae.</title>
        <authorList>
            <person name="Song Y."/>
            <person name="Brune A."/>
        </authorList>
    </citation>
    <scope>NUCLEOTIDE SEQUENCE</scope>
    <source>
        <strain evidence="4">DSM 1903</strain>
    </source>
</reference>
<keyword evidence="2 4" id="KW-0378">Hydrolase</keyword>
<dbReference type="InterPro" id="IPR013094">
    <property type="entry name" value="AB_hydrolase_3"/>
</dbReference>
<proteinExistence type="inferred from homology"/>
<dbReference type="PROSITE" id="PS01173">
    <property type="entry name" value="LIPASE_GDXG_HIS"/>
    <property type="match status" value="1"/>
</dbReference>
<dbReference type="Gene3D" id="3.40.50.1820">
    <property type="entry name" value="alpha/beta hydrolase"/>
    <property type="match status" value="1"/>
</dbReference>
<dbReference type="SUPFAM" id="SSF53474">
    <property type="entry name" value="alpha/beta-Hydrolases"/>
    <property type="match status" value="1"/>
</dbReference>
<dbReference type="InterPro" id="IPR002168">
    <property type="entry name" value="Lipase_GDXG_HIS_AS"/>
</dbReference>
<dbReference type="Proteomes" id="UP001198163">
    <property type="component" value="Unassembled WGS sequence"/>
</dbReference>
<comment type="similarity">
    <text evidence="1">Belongs to the 'GDXG' lipolytic enzyme family.</text>
</comment>
<dbReference type="AlphaFoldDB" id="A0AAE3ELF9"/>
<dbReference type="PANTHER" id="PTHR48081:SF8">
    <property type="entry name" value="ALPHA_BETA HYDROLASE FOLD-3 DOMAIN-CONTAINING PROTEIN-RELATED"/>
    <property type="match status" value="1"/>
</dbReference>
<feature type="domain" description="Alpha/beta hydrolase fold-3" evidence="3">
    <location>
        <begin position="99"/>
        <end position="311"/>
    </location>
</feature>
<keyword evidence="5" id="KW-1185">Reference proteome</keyword>
<evidence type="ECO:0000256" key="2">
    <source>
        <dbReference type="ARBA" id="ARBA00022801"/>
    </source>
</evidence>
<protein>
    <submittedName>
        <fullName evidence="4">Alpha/beta hydrolase</fullName>
    </submittedName>
</protein>